<gene>
    <name evidence="6" type="ORF">KUA55_02875</name>
</gene>
<dbReference type="PROSITE" id="PS50901">
    <property type="entry name" value="FTSK"/>
    <property type="match status" value="1"/>
</dbReference>
<feature type="binding site" evidence="3">
    <location>
        <begin position="224"/>
        <end position="231"/>
    </location>
    <ligand>
        <name>ATP</name>
        <dbReference type="ChEBI" id="CHEBI:30616"/>
    </ligand>
</feature>
<evidence type="ECO:0000313" key="7">
    <source>
        <dbReference type="Proteomes" id="UP000774130"/>
    </source>
</evidence>
<comment type="caution">
    <text evidence="6">The sequence shown here is derived from an EMBL/GenBank/DDBJ whole genome shotgun (WGS) entry which is preliminary data.</text>
</comment>
<evidence type="ECO:0000256" key="2">
    <source>
        <dbReference type="ARBA" id="ARBA00022840"/>
    </source>
</evidence>
<evidence type="ECO:0000259" key="5">
    <source>
        <dbReference type="PROSITE" id="PS50901"/>
    </source>
</evidence>
<dbReference type="PANTHER" id="PTHR22683:SF47">
    <property type="entry name" value="FTSK DOMAIN-CONTAINING PROTEIN YDCQ"/>
    <property type="match status" value="1"/>
</dbReference>
<dbReference type="PANTHER" id="PTHR22683">
    <property type="entry name" value="SPORULATION PROTEIN RELATED"/>
    <property type="match status" value="1"/>
</dbReference>
<evidence type="ECO:0000313" key="6">
    <source>
        <dbReference type="EMBL" id="MBV7389607.1"/>
    </source>
</evidence>
<dbReference type="Proteomes" id="UP000774130">
    <property type="component" value="Unassembled WGS sequence"/>
</dbReference>
<keyword evidence="7" id="KW-1185">Reference proteome</keyword>
<keyword evidence="4" id="KW-0472">Membrane</keyword>
<protein>
    <recommendedName>
        <fullName evidence="5">FtsK domain-containing protein</fullName>
    </recommendedName>
</protein>
<dbReference type="InterPro" id="IPR002543">
    <property type="entry name" value="FtsK_dom"/>
</dbReference>
<reference evidence="6 7" key="1">
    <citation type="submission" date="2021-06" db="EMBL/GenBank/DDBJ databases">
        <title>Enterococcus alishanensis sp. nov., a novel lactic acid bacterium isolated from fresh coffee beans.</title>
        <authorList>
            <person name="Chen Y.-S."/>
        </authorList>
    </citation>
    <scope>NUCLEOTIDE SEQUENCE [LARGE SCALE GENOMIC DNA]</scope>
    <source>
        <strain evidence="6 7">ALS3</strain>
    </source>
</reference>
<evidence type="ECO:0000256" key="3">
    <source>
        <dbReference type="PROSITE-ProRule" id="PRU00289"/>
    </source>
</evidence>
<proteinExistence type="predicted"/>
<accession>A0ABS6T9M3</accession>
<sequence length="499" mass="58567">MRGLFYYRGKRIQLYHQYLNVWYVFLFSIPSLMIISWLFFLNHAKINSQIEGNQQYLKQLVILGMLAIVLLFVNIFFSFFIIKRSKENGGYFSRLQRCQWLLKYLIKNNLVETKKEKTENGTKEIIQLPKLYYRKKDSLDCFTFELGGKNHKEFLMMGSVLEEMFLGDLVEVDRKPMLVTYKLLLDTISRRLSIREVKAKNGSIEIMAGVFWDYDKMPNMLISGGIGGGKTYFIYMLIKVFMEVGTVKIADPKKSDLGVLADLPAFKGHVVMEKEEIFRLLEDSFEMMIKRYKYMREHENYTMGKNYAFYEMPPYVVIVDEWAAFFSTLDYKETERVLKVLMPLILQGRQSGVYMIIALQRPDAQSLPNGIRDNLLAKVSLGRLSELGYKMTYGDDNKNKSFVNKSGVGRGYLDIGKGIPQELYSPFVPEDFDFLEEFSKFDQMIELDFESIRITGRDREMMDDMHSAEDEMKIRKMVSEEYQRKRQEKLDKASDIKIE</sequence>
<feature type="transmembrane region" description="Helical" evidence="4">
    <location>
        <begin position="21"/>
        <end position="40"/>
    </location>
</feature>
<evidence type="ECO:0000256" key="1">
    <source>
        <dbReference type="ARBA" id="ARBA00022741"/>
    </source>
</evidence>
<keyword evidence="4" id="KW-0812">Transmembrane</keyword>
<evidence type="ECO:0000256" key="4">
    <source>
        <dbReference type="SAM" id="Phobius"/>
    </source>
</evidence>
<dbReference type="EMBL" id="JAHUZB010000001">
    <property type="protein sequence ID" value="MBV7389607.1"/>
    <property type="molecule type" value="Genomic_DNA"/>
</dbReference>
<keyword evidence="4" id="KW-1133">Transmembrane helix</keyword>
<feature type="domain" description="FtsK" evidence="5">
    <location>
        <begin position="207"/>
        <end position="390"/>
    </location>
</feature>
<name>A0ABS6T9M3_9ENTE</name>
<dbReference type="InterPro" id="IPR050206">
    <property type="entry name" value="FtsK/SpoIIIE/SftA"/>
</dbReference>
<dbReference type="Pfam" id="PF01580">
    <property type="entry name" value="FtsK_SpoIIIE"/>
    <property type="match status" value="1"/>
</dbReference>
<keyword evidence="1 3" id="KW-0547">Nucleotide-binding</keyword>
<feature type="transmembrane region" description="Helical" evidence="4">
    <location>
        <begin position="60"/>
        <end position="82"/>
    </location>
</feature>
<keyword evidence="2 3" id="KW-0067">ATP-binding</keyword>
<organism evidence="6 7">
    <name type="scientific">Enterococcus alishanensis</name>
    <dbReference type="NCBI Taxonomy" id="1303817"/>
    <lineage>
        <taxon>Bacteria</taxon>
        <taxon>Bacillati</taxon>
        <taxon>Bacillota</taxon>
        <taxon>Bacilli</taxon>
        <taxon>Lactobacillales</taxon>
        <taxon>Enterococcaceae</taxon>
        <taxon>Enterococcus</taxon>
    </lineage>
</organism>